<dbReference type="InterPro" id="IPR001041">
    <property type="entry name" value="2Fe-2S_ferredoxin-type"/>
</dbReference>
<dbReference type="Pfam" id="PF00970">
    <property type="entry name" value="FAD_binding_6"/>
    <property type="match status" value="1"/>
</dbReference>
<dbReference type="EMBL" id="BMKB01000008">
    <property type="protein sequence ID" value="GGA62225.1"/>
    <property type="molecule type" value="Genomic_DNA"/>
</dbReference>
<reference evidence="3 4" key="1">
    <citation type="journal article" date="2014" name="Int. J. Syst. Evol. Microbiol.">
        <title>Complete genome sequence of Corynebacterium casei LMG S-19264T (=DSM 44701T), isolated from a smear-ripened cheese.</title>
        <authorList>
            <consortium name="US DOE Joint Genome Institute (JGI-PGF)"/>
            <person name="Walter F."/>
            <person name="Albersmeier A."/>
            <person name="Kalinowski J."/>
            <person name="Ruckert C."/>
        </authorList>
    </citation>
    <scope>NUCLEOTIDE SEQUENCE [LARGE SCALE GENOMIC DNA]</scope>
    <source>
        <strain evidence="3 4">CGMCC 1.15896</strain>
    </source>
</reference>
<dbReference type="SUPFAM" id="SSF52343">
    <property type="entry name" value="Ferredoxin reductase-like, C-terminal NADP-linked domain"/>
    <property type="match status" value="1"/>
</dbReference>
<evidence type="ECO:0000259" key="1">
    <source>
        <dbReference type="PROSITE" id="PS51085"/>
    </source>
</evidence>
<dbReference type="InterPro" id="IPR008333">
    <property type="entry name" value="Cbr1-like_FAD-bd_dom"/>
</dbReference>
<dbReference type="Pfam" id="PF00111">
    <property type="entry name" value="Fer2"/>
    <property type="match status" value="1"/>
</dbReference>
<dbReference type="PANTHER" id="PTHR47354">
    <property type="entry name" value="NADH OXIDOREDUCTASE HCR"/>
    <property type="match status" value="1"/>
</dbReference>
<dbReference type="InterPro" id="IPR012675">
    <property type="entry name" value="Beta-grasp_dom_sf"/>
</dbReference>
<dbReference type="CDD" id="cd00207">
    <property type="entry name" value="fer2"/>
    <property type="match status" value="1"/>
</dbReference>
<feature type="domain" description="2Fe-2S ferredoxin-type" evidence="1">
    <location>
        <begin position="93"/>
        <end position="183"/>
    </location>
</feature>
<comment type="caution">
    <text evidence="3">The sequence shown here is derived from an EMBL/GenBank/DDBJ whole genome shotgun (WGS) entry which is preliminary data.</text>
</comment>
<dbReference type="InterPro" id="IPR001433">
    <property type="entry name" value="OxRdtase_FAD/NAD-bd"/>
</dbReference>
<dbReference type="InterPro" id="IPR006058">
    <property type="entry name" value="2Fe2S_fd_BS"/>
</dbReference>
<dbReference type="Gene3D" id="3.10.20.30">
    <property type="match status" value="1"/>
</dbReference>
<name>A0A916RN57_9HYPH</name>
<dbReference type="Pfam" id="PF00175">
    <property type="entry name" value="NAD_binding_1"/>
    <property type="match status" value="1"/>
</dbReference>
<dbReference type="RefSeq" id="WP_308788799.1">
    <property type="nucleotide sequence ID" value="NZ_BMKB01000008.1"/>
</dbReference>
<feature type="domain" description="FAD-binding FR-type" evidence="2">
    <location>
        <begin position="187"/>
        <end position="285"/>
    </location>
</feature>
<dbReference type="PANTHER" id="PTHR47354:SF5">
    <property type="entry name" value="PROTEIN RFBI"/>
    <property type="match status" value="1"/>
</dbReference>
<dbReference type="GO" id="GO:0051537">
    <property type="term" value="F:2 iron, 2 sulfur cluster binding"/>
    <property type="evidence" value="ECO:0007669"/>
    <property type="project" value="InterPro"/>
</dbReference>
<gene>
    <name evidence="3" type="ORF">GCM10011499_35730</name>
</gene>
<organism evidence="3 4">
    <name type="scientific">Pelagibacterium lentulum</name>
    <dbReference type="NCBI Taxonomy" id="2029865"/>
    <lineage>
        <taxon>Bacteria</taxon>
        <taxon>Pseudomonadati</taxon>
        <taxon>Pseudomonadota</taxon>
        <taxon>Alphaproteobacteria</taxon>
        <taxon>Hyphomicrobiales</taxon>
        <taxon>Devosiaceae</taxon>
        <taxon>Pelagibacterium</taxon>
    </lineage>
</organism>
<dbReference type="PROSITE" id="PS00197">
    <property type="entry name" value="2FE2S_FER_1"/>
    <property type="match status" value="1"/>
</dbReference>
<protein>
    <submittedName>
        <fullName evidence="3">Oxidoreductase</fullName>
    </submittedName>
</protein>
<dbReference type="InterPro" id="IPR017927">
    <property type="entry name" value="FAD-bd_FR_type"/>
</dbReference>
<evidence type="ECO:0000259" key="2">
    <source>
        <dbReference type="PROSITE" id="PS51384"/>
    </source>
</evidence>
<sequence>MLTIYTFSSECPDFRALTQWLAWQGVAYNEHDLSDPMVMKQVQAQYGDQIAPITVNGEWFTSGPFEGQKPDIEVRLGQVGCSEPIASAPMQSPLVHLPQAGQIIELEPGQTILAGALAKGVPFPHCCRSGQCGQCKSRLIEGKVLLLDHTEFALSREEKADGQILACCAVPQGPVSVEWLDKPDHPNRKLQCRVSAIEALTHDIVRIRLDLGGQPFSFSAGQHARISLGGLPARDYSMANCPDQNELEFHIRHVPDGKTSSFIHSKLNPDDSLTLEGPFGTSHLRQDHSGPILAVAGGSGLAPIHSIVSTALELGMEQPIHVYFGARAERDLYMLDRFQLLTDRHPNLRFMPVLSEQPSEHFRTGIVSAAIAEDLDRLQDWKAYVSGPPPMVKATMLVLAAAGLESRNLHADVFSTPVER</sequence>
<evidence type="ECO:0000313" key="3">
    <source>
        <dbReference type="EMBL" id="GGA62225.1"/>
    </source>
</evidence>
<dbReference type="CDD" id="cd06187">
    <property type="entry name" value="O2ase_reductase_like"/>
    <property type="match status" value="1"/>
</dbReference>
<dbReference type="InterPro" id="IPR036010">
    <property type="entry name" value="2Fe-2S_ferredoxin-like_sf"/>
</dbReference>
<keyword evidence="4" id="KW-1185">Reference proteome</keyword>
<accession>A0A916RN57</accession>
<dbReference type="PROSITE" id="PS51085">
    <property type="entry name" value="2FE2S_FER_2"/>
    <property type="match status" value="1"/>
</dbReference>
<proteinExistence type="predicted"/>
<dbReference type="SUPFAM" id="SSF63380">
    <property type="entry name" value="Riboflavin synthase domain-like"/>
    <property type="match status" value="1"/>
</dbReference>
<dbReference type="InterPro" id="IPR050415">
    <property type="entry name" value="MRET"/>
</dbReference>
<dbReference type="PRINTS" id="PR00410">
    <property type="entry name" value="PHEHYDRXLASE"/>
</dbReference>
<dbReference type="GO" id="GO:0016491">
    <property type="term" value="F:oxidoreductase activity"/>
    <property type="evidence" value="ECO:0007669"/>
    <property type="project" value="InterPro"/>
</dbReference>
<dbReference type="AlphaFoldDB" id="A0A916RN57"/>
<dbReference type="Gene3D" id="2.40.30.10">
    <property type="entry name" value="Translation factors"/>
    <property type="match status" value="1"/>
</dbReference>
<dbReference type="Proteomes" id="UP000596977">
    <property type="component" value="Unassembled WGS sequence"/>
</dbReference>
<dbReference type="InterPro" id="IPR039261">
    <property type="entry name" value="FNR_nucleotide-bd"/>
</dbReference>
<dbReference type="InterPro" id="IPR017938">
    <property type="entry name" value="Riboflavin_synthase-like_b-brl"/>
</dbReference>
<dbReference type="PROSITE" id="PS51384">
    <property type="entry name" value="FAD_FR"/>
    <property type="match status" value="1"/>
</dbReference>
<evidence type="ECO:0000313" key="4">
    <source>
        <dbReference type="Proteomes" id="UP000596977"/>
    </source>
</evidence>
<dbReference type="Gene3D" id="3.40.50.80">
    <property type="entry name" value="Nucleotide-binding domain of ferredoxin-NADP reductase (FNR) module"/>
    <property type="match status" value="1"/>
</dbReference>
<dbReference type="SUPFAM" id="SSF54292">
    <property type="entry name" value="2Fe-2S ferredoxin-like"/>
    <property type="match status" value="1"/>
</dbReference>